<dbReference type="Pfam" id="PF12768">
    <property type="entry name" value="Rax2"/>
    <property type="match status" value="1"/>
</dbReference>
<dbReference type="AlphaFoldDB" id="A0A8H3IKE9"/>
<dbReference type="InterPro" id="IPR048266">
    <property type="entry name" value="Rax2-like_second"/>
</dbReference>
<keyword evidence="2" id="KW-0812">Transmembrane</keyword>
<evidence type="ECO:0000259" key="5">
    <source>
        <dbReference type="Pfam" id="PF20842"/>
    </source>
</evidence>
<evidence type="ECO:0000259" key="4">
    <source>
        <dbReference type="Pfam" id="PF12768"/>
    </source>
</evidence>
<reference evidence="7" key="1">
    <citation type="submission" date="2021-03" db="EMBL/GenBank/DDBJ databases">
        <authorList>
            <person name="Tagirdzhanova G."/>
        </authorList>
    </citation>
    <scope>NUCLEOTIDE SEQUENCE</scope>
</reference>
<feature type="signal peptide" evidence="3">
    <location>
        <begin position="1"/>
        <end position="23"/>
    </location>
</feature>
<feature type="domain" description="Rax2-like second" evidence="5">
    <location>
        <begin position="226"/>
        <end position="376"/>
    </location>
</feature>
<dbReference type="GO" id="GO:1902929">
    <property type="term" value="C:plasma membrane of growing cell tip"/>
    <property type="evidence" value="ECO:0007669"/>
    <property type="project" value="TreeGrafter"/>
</dbReference>
<organism evidence="7 8">
    <name type="scientific">Gomphillus americanus</name>
    <dbReference type="NCBI Taxonomy" id="1940652"/>
    <lineage>
        <taxon>Eukaryota</taxon>
        <taxon>Fungi</taxon>
        <taxon>Dikarya</taxon>
        <taxon>Ascomycota</taxon>
        <taxon>Pezizomycotina</taxon>
        <taxon>Lecanoromycetes</taxon>
        <taxon>OSLEUM clade</taxon>
        <taxon>Ostropomycetidae</taxon>
        <taxon>Ostropales</taxon>
        <taxon>Graphidaceae</taxon>
        <taxon>Gomphilloideae</taxon>
        <taxon>Gomphillus</taxon>
    </lineage>
</organism>
<dbReference type="PANTHER" id="PTHR31778:SF2">
    <property type="entry name" value="BUD SITE SELECTION PROTEIN RAX2"/>
    <property type="match status" value="1"/>
</dbReference>
<feature type="domain" description="Rax2-like C-terminal" evidence="4">
    <location>
        <begin position="907"/>
        <end position="1150"/>
    </location>
</feature>
<comment type="caution">
    <text evidence="7">The sequence shown here is derived from an EMBL/GenBank/DDBJ whole genome shotgun (WGS) entry which is preliminary data.</text>
</comment>
<dbReference type="InterPro" id="IPR011047">
    <property type="entry name" value="Quinoprotein_ADH-like_sf"/>
</dbReference>
<dbReference type="EMBL" id="CAJPDQ010000013">
    <property type="protein sequence ID" value="CAF9918725.1"/>
    <property type="molecule type" value="Genomic_DNA"/>
</dbReference>
<dbReference type="PANTHER" id="PTHR31778">
    <property type="entry name" value="BUD SITE SELECTION PROTEIN RAX2"/>
    <property type="match status" value="1"/>
</dbReference>
<evidence type="ECO:0000256" key="3">
    <source>
        <dbReference type="SAM" id="SignalP"/>
    </source>
</evidence>
<keyword evidence="8" id="KW-1185">Reference proteome</keyword>
<keyword evidence="2" id="KW-1133">Transmembrane helix</keyword>
<feature type="domain" description="Rax2-like third" evidence="6">
    <location>
        <begin position="387"/>
        <end position="543"/>
    </location>
</feature>
<dbReference type="InterPro" id="IPR048265">
    <property type="entry name" value="Rax2-like_third"/>
</dbReference>
<sequence>MRFSRLFGPTAWTVASLLPVAWANFPNFTTVPSADLDLGGLGRVALTGNFESISVYSFLGQSEITASTNGSQSLFAQLPNGAFQTLAVSDGSITAMCPFVRKDGNLFGVIVGGNFTSLAGIPTQGIALFNVSNNAVVKLSGLTGSVNAVYCDQDTDSVFVGGDFKGSSSTNAIAWVGDTGWTNMPFQGFNAPVYSIAKAANGNIIWGGSFSGLANMSVAVSTDPDDLQVINFSNATISAGPSSSEQGFSDPKNVVCQSSGKDEPGATWLVQPGVAGHWQADFNFAFQPSKIRLWNTRVNGSGTKTWRFMNNPNTANSILELRYTDPATQQETTCFQACPLSNDTNLTFQDFYFVNPITMNSFRIEISEWYGQGAGLDGIEIFQTDIFSYAIEAFNEPSCSVSGASAATAVGPWTVTPSQQSSAQYLTAKLPGPGVNSASAQVTFQPDIKQSGNYTVVVYTPGCLQDNDCSSRGIANITGTLTQGGPQIKAQVFQTNSFDKYDQIYTGYIDAGTDGFRPSITLQPLDSQNSSIDLVALRVGFTLLDPSSTGLNGLFEYDPYNASIPTEFKEDNIDAIGINLDVGASVDALLIVDQLLLVGGTFTGQNTSNFIVIDAKNNSMPIPGNGLNGPVHTQANIGNTIYLGGSFNNTNSSNVQGISNVATFDTGSKSWGSLGSGVDGPVSRVVPLGVVLSNGTTAMCMSVNGDFNNVLASGGHPSFAANGFAIWVPSQNGWLKNLGLQTHAISGQITATTNLNVNNTVNPLMSGTIVDEGYAFQFAAQLSTQGGNTTLGASGLNLQQTTSSTPLQKRDTSSDSAPVSGIYSGIFDTSNGRDLTVFGGHFQATATDSSNITNLAIINNSNNGAVTGFSAGIDTNSTVTALSVSGDTLYAGGSITGNVQNTPINGFVAWNLKTSQFNSSLPPALGGSNVTVAAISPRPSNTDIYVAGNFDSAGGLGCPGVCVFSNGMWARPGTGFNGNVSGLLWQANSKLLVVGNLSVSNTQTSIATYDATTQTWSIPNNANNVPGPIAALSPASKDGSSYWVGGQSANGSAFLMHYDGSGYETAPQLGDGSIIRSLSVLSLTQGHGSNAFLDDTLSLLVTGSLNVQPVGSVSGALFDGTSYTPFLLTNSGSQPGSLGSVITQQPQVFNSGGSQLAVGLVVLIGLAIALALLFLLVLVGLLIERHRRAAEGYRPAPQNYFEKTANMGRIPPERLFGNLNTANSPRL</sequence>
<dbReference type="OrthoDB" id="2503993at2759"/>
<dbReference type="Pfam" id="PF20843">
    <property type="entry name" value="Rax2_3"/>
    <property type="match status" value="1"/>
</dbReference>
<proteinExistence type="predicted"/>
<dbReference type="Proteomes" id="UP000664169">
    <property type="component" value="Unassembled WGS sequence"/>
</dbReference>
<evidence type="ECO:0000256" key="2">
    <source>
        <dbReference type="SAM" id="Phobius"/>
    </source>
</evidence>
<keyword evidence="2" id="KW-0472">Membrane</keyword>
<evidence type="ECO:0000313" key="8">
    <source>
        <dbReference type="Proteomes" id="UP000664169"/>
    </source>
</evidence>
<accession>A0A8H3IKE9</accession>
<evidence type="ECO:0000256" key="1">
    <source>
        <dbReference type="SAM" id="MobiDB-lite"/>
    </source>
</evidence>
<dbReference type="SUPFAM" id="SSF50965">
    <property type="entry name" value="Galactose oxidase, central domain"/>
    <property type="match status" value="1"/>
</dbReference>
<dbReference type="InterPro" id="IPR011043">
    <property type="entry name" value="Gal_Oxase/kelch_b-propeller"/>
</dbReference>
<protein>
    <recommendedName>
        <fullName evidence="9">Cellular morphogenesis protein</fullName>
    </recommendedName>
</protein>
<dbReference type="InterPro" id="IPR024982">
    <property type="entry name" value="Rax2-like_C"/>
</dbReference>
<gene>
    <name evidence="7" type="ORF">GOMPHAMPRED_001607</name>
</gene>
<dbReference type="Pfam" id="PF20842">
    <property type="entry name" value="Rax2_2"/>
    <property type="match status" value="1"/>
</dbReference>
<dbReference type="SUPFAM" id="SSF50998">
    <property type="entry name" value="Quinoprotein alcohol dehydrogenase-like"/>
    <property type="match status" value="1"/>
</dbReference>
<feature type="region of interest" description="Disordered" evidence="1">
    <location>
        <begin position="793"/>
        <end position="817"/>
    </location>
</feature>
<keyword evidence="3" id="KW-0732">Signal</keyword>
<evidence type="ECO:0008006" key="9">
    <source>
        <dbReference type="Google" id="ProtNLM"/>
    </source>
</evidence>
<name>A0A8H3IKE9_9LECA</name>
<evidence type="ECO:0000313" key="7">
    <source>
        <dbReference type="EMBL" id="CAF9918725.1"/>
    </source>
</evidence>
<feature type="chain" id="PRO_5034472374" description="Cellular morphogenesis protein" evidence="3">
    <location>
        <begin position="24"/>
        <end position="1227"/>
    </location>
</feature>
<evidence type="ECO:0000259" key="6">
    <source>
        <dbReference type="Pfam" id="PF20843"/>
    </source>
</evidence>
<feature type="transmembrane region" description="Helical" evidence="2">
    <location>
        <begin position="1156"/>
        <end position="1183"/>
    </location>
</feature>
<feature type="compositionally biased region" description="Polar residues" evidence="1">
    <location>
        <begin position="793"/>
        <end position="807"/>
    </location>
</feature>